<evidence type="ECO:0000256" key="2">
    <source>
        <dbReference type="ARBA" id="ARBA00009385"/>
    </source>
</evidence>
<dbReference type="FunFam" id="2.10.25.10:FF:000021">
    <property type="entry name" value="Teneurin transmembrane protein 2"/>
    <property type="match status" value="2"/>
</dbReference>
<dbReference type="InterPro" id="IPR051216">
    <property type="entry name" value="Teneurin"/>
</dbReference>
<gene>
    <name evidence="13" type="primary">odz3_2</name>
    <name evidence="13" type="ORF">g.131601</name>
</gene>
<feature type="domain" description="EGF-like" evidence="12">
    <location>
        <begin position="414"/>
        <end position="449"/>
    </location>
</feature>
<feature type="disulfide bond" evidence="11">
    <location>
        <begin position="238"/>
        <end position="247"/>
    </location>
</feature>
<evidence type="ECO:0000256" key="10">
    <source>
        <dbReference type="ARBA" id="ARBA00023180"/>
    </source>
</evidence>
<dbReference type="PANTHER" id="PTHR11219:SF69">
    <property type="entry name" value="TENEURIN-A"/>
    <property type="match status" value="1"/>
</dbReference>
<feature type="disulfide bond" evidence="11">
    <location>
        <begin position="418"/>
        <end position="428"/>
    </location>
</feature>
<comment type="subcellular location">
    <subcellularLocation>
        <location evidence="1">Cell membrane</location>
        <topology evidence="1">Single-pass membrane protein</topology>
    </subcellularLocation>
</comment>
<evidence type="ECO:0000256" key="9">
    <source>
        <dbReference type="ARBA" id="ARBA00023157"/>
    </source>
</evidence>
<keyword evidence="6" id="KW-0677">Repeat</keyword>
<dbReference type="PANTHER" id="PTHR11219">
    <property type="entry name" value="TENEURIN AND N-ACETYLGLUCOSAMINE-1-PHOSPHODIESTER ALPHA-N-ACETYLGLUCOSAMINIDASE"/>
    <property type="match status" value="1"/>
</dbReference>
<dbReference type="PROSITE" id="PS50026">
    <property type="entry name" value="EGF_3"/>
    <property type="match status" value="2"/>
</dbReference>
<evidence type="ECO:0000256" key="6">
    <source>
        <dbReference type="ARBA" id="ARBA00022737"/>
    </source>
</evidence>
<dbReference type="SMART" id="SM00181">
    <property type="entry name" value="EGF"/>
    <property type="match status" value="8"/>
</dbReference>
<dbReference type="GO" id="GO:0008045">
    <property type="term" value="P:motor neuron axon guidance"/>
    <property type="evidence" value="ECO:0007669"/>
    <property type="project" value="TreeGrafter"/>
</dbReference>
<keyword evidence="4 11" id="KW-0245">EGF-like domain</keyword>
<dbReference type="SUPFAM" id="SSF49464">
    <property type="entry name" value="Carboxypeptidase regulatory domain-like"/>
    <property type="match status" value="1"/>
</dbReference>
<evidence type="ECO:0000256" key="3">
    <source>
        <dbReference type="ARBA" id="ARBA00022475"/>
    </source>
</evidence>
<dbReference type="SUPFAM" id="SSF57196">
    <property type="entry name" value="EGF/Laminin"/>
    <property type="match status" value="4"/>
</dbReference>
<keyword evidence="8" id="KW-0472">Membrane</keyword>
<reference evidence="13" key="1">
    <citation type="submission" date="2018-04" db="EMBL/GenBank/DDBJ databases">
        <title>Transcriptome assembly of Sipha flava.</title>
        <authorList>
            <person name="Scully E.D."/>
            <person name="Geib S.M."/>
            <person name="Palmer N.A."/>
            <person name="Koch K."/>
            <person name="Bradshaw J."/>
            <person name="Heng-Moss T."/>
            <person name="Sarath G."/>
        </authorList>
    </citation>
    <scope>NUCLEOTIDE SEQUENCE</scope>
</reference>
<evidence type="ECO:0000313" key="13">
    <source>
        <dbReference type="EMBL" id="MBY81749.1"/>
    </source>
</evidence>
<sequence>MEKARDIAMDLENPLKLTTEVPPLSTTTVANISKKLSNDEPPDDRNDLHRQYTRYQWPSVLEITSFSTPYSSNVYPYHFWNLEFHNKQPVFMRLNLTLPWGANFAVYGRRNVAPSITQHDFSEFIKGGRLDNRLSRRSADLTEKDPMVVNVTLIQYLDTGRWFLSIYNDDLRPHTVVLKIAEAEDVSTTCPNECSGHGSCYLGKCDCIDGYQGNDCSKSVCPMLCSNHGKYGGGLCHCEEGWKGTECDIPETDCRVADCSGHGVCKNGKCQCQQGWKGDDCNEVDCMDKSCSGHGICVSGKCYCKAGWQGEDCSLMNKQVFQCLPRCSDHGAYDLETGVCVCNQFWTGPDCSQALCNLNCGAHGKCDQGKCECDVGWTGDKCDQLPCDERCLEHGQCRNGTCVCSRGWNGKHCTFQGCNNGCGNHGNCVLANNMYSCVCDDGWEGESCSVRLEMECSDEIDNDQDGMTDCSDSECCSSPSCAEHIMCLASNDPLDVLLRKQPPSVTASFYQRVKFLVEEHSVQSYAHLDEYSERRVSVVRGQVLSPQGLGIIGIRVSVDRDSRFGFTLTRTGGWFDVMVNGGEAVTLQFQRSPFRPQTKTLYVPWNQIVSLPPIKMTINDDMDSFKEPPMDTNGLYEQNMYNVTPCVHHKESPQIISTWLPEKIGGMPGKSVIFAETQVKFNTLVKL</sequence>
<dbReference type="GO" id="GO:0008038">
    <property type="term" value="P:neuron recognition"/>
    <property type="evidence" value="ECO:0007669"/>
    <property type="project" value="UniProtKB-ARBA"/>
</dbReference>
<dbReference type="Pfam" id="PF23093">
    <property type="entry name" value="GBD_Tenm3"/>
    <property type="match status" value="1"/>
</dbReference>
<dbReference type="AlphaFoldDB" id="A0A2S2QVF8"/>
<dbReference type="InterPro" id="IPR008969">
    <property type="entry name" value="CarboxyPept-like_regulatory"/>
</dbReference>
<keyword evidence="3" id="KW-1003">Cell membrane</keyword>
<protein>
    <submittedName>
        <fullName evidence="13">Teneurin-3</fullName>
    </submittedName>
</protein>
<evidence type="ECO:0000256" key="1">
    <source>
        <dbReference type="ARBA" id="ARBA00004162"/>
    </source>
</evidence>
<evidence type="ECO:0000256" key="5">
    <source>
        <dbReference type="ARBA" id="ARBA00022692"/>
    </source>
</evidence>
<evidence type="ECO:0000256" key="11">
    <source>
        <dbReference type="PROSITE-ProRule" id="PRU00076"/>
    </source>
</evidence>
<dbReference type="FunFam" id="2.10.25.10:FF:000001">
    <property type="entry name" value="Tenascin C"/>
    <property type="match status" value="1"/>
</dbReference>
<dbReference type="Pfam" id="PF25020">
    <property type="entry name" value="TTR_TEN1-4"/>
    <property type="match status" value="1"/>
</dbReference>
<evidence type="ECO:0000256" key="8">
    <source>
        <dbReference type="ARBA" id="ARBA00023136"/>
    </source>
</evidence>
<keyword evidence="7" id="KW-1133">Transmembrane helix</keyword>
<dbReference type="PROSITE" id="PS01186">
    <property type="entry name" value="EGF_2"/>
    <property type="match status" value="3"/>
</dbReference>
<organism evidence="13">
    <name type="scientific">Sipha flava</name>
    <name type="common">yellow sugarcane aphid</name>
    <dbReference type="NCBI Taxonomy" id="143950"/>
    <lineage>
        <taxon>Eukaryota</taxon>
        <taxon>Metazoa</taxon>
        <taxon>Ecdysozoa</taxon>
        <taxon>Arthropoda</taxon>
        <taxon>Hexapoda</taxon>
        <taxon>Insecta</taxon>
        <taxon>Pterygota</taxon>
        <taxon>Neoptera</taxon>
        <taxon>Paraneoptera</taxon>
        <taxon>Hemiptera</taxon>
        <taxon>Sternorrhyncha</taxon>
        <taxon>Aphidomorpha</taxon>
        <taxon>Aphidoidea</taxon>
        <taxon>Aphididae</taxon>
        <taxon>Sipha</taxon>
    </lineage>
</organism>
<dbReference type="Gene3D" id="2.10.25.10">
    <property type="entry name" value="Laminin"/>
    <property type="match status" value="6"/>
</dbReference>
<keyword evidence="5" id="KW-0812">Transmembrane</keyword>
<dbReference type="CDD" id="cd00054">
    <property type="entry name" value="EGF_CA"/>
    <property type="match status" value="1"/>
</dbReference>
<keyword evidence="9 11" id="KW-1015">Disulfide bond</keyword>
<comment type="similarity">
    <text evidence="2">Belongs to the tenascin family. Teneurin subfamily.</text>
</comment>
<dbReference type="InterPro" id="IPR057629">
    <property type="entry name" value="Teneurin1-4_GBD"/>
</dbReference>
<feature type="domain" description="EGF-like" evidence="12">
    <location>
        <begin position="212"/>
        <end position="248"/>
    </location>
</feature>
<dbReference type="Pfam" id="PF25024">
    <property type="entry name" value="EGF_TEN"/>
    <property type="match status" value="1"/>
</dbReference>
<name>A0A2S2QVF8_9HEMI</name>
<evidence type="ECO:0000259" key="12">
    <source>
        <dbReference type="PROSITE" id="PS50026"/>
    </source>
</evidence>
<comment type="caution">
    <text evidence="11">Lacks conserved residue(s) required for the propagation of feature annotation.</text>
</comment>
<dbReference type="Gene3D" id="2.60.120.260">
    <property type="entry name" value="Galactose-binding domain-like"/>
    <property type="match status" value="1"/>
</dbReference>
<keyword evidence="10" id="KW-0325">Glycoprotein</keyword>
<evidence type="ECO:0000256" key="7">
    <source>
        <dbReference type="ARBA" id="ARBA00022989"/>
    </source>
</evidence>
<evidence type="ECO:0000256" key="4">
    <source>
        <dbReference type="ARBA" id="ARBA00022536"/>
    </source>
</evidence>
<dbReference type="InterPro" id="IPR056820">
    <property type="entry name" value="TEN_TTR-like"/>
</dbReference>
<dbReference type="EMBL" id="GGMS01012546">
    <property type="protein sequence ID" value="MBY81749.1"/>
    <property type="molecule type" value="Transcribed_RNA"/>
</dbReference>
<dbReference type="PROSITE" id="PS00022">
    <property type="entry name" value="EGF_1"/>
    <property type="match status" value="4"/>
</dbReference>
<proteinExistence type="inferred from homology"/>
<dbReference type="GO" id="GO:0005886">
    <property type="term" value="C:plasma membrane"/>
    <property type="evidence" value="ECO:0007669"/>
    <property type="project" value="UniProtKB-SubCell"/>
</dbReference>
<dbReference type="FunFam" id="2.10.25.10:FF:000016">
    <property type="entry name" value="Teneurin transmembrane protein 2"/>
    <property type="match status" value="1"/>
</dbReference>
<dbReference type="InterPro" id="IPR000742">
    <property type="entry name" value="EGF"/>
</dbReference>
<feature type="disulfide bond" evidence="11">
    <location>
        <begin position="439"/>
        <end position="448"/>
    </location>
</feature>
<dbReference type="OrthoDB" id="442731at2759"/>
<accession>A0A2S2QVF8</accession>
<dbReference type="FunFam" id="2.10.25.10:FF:000013">
    <property type="entry name" value="Teneurin transmembrane protein 4"/>
    <property type="match status" value="1"/>
</dbReference>